<dbReference type="InterPro" id="IPR015421">
    <property type="entry name" value="PyrdxlP-dep_Trfase_major"/>
</dbReference>
<evidence type="ECO:0000313" key="10">
    <source>
        <dbReference type="Proteomes" id="UP000054324"/>
    </source>
</evidence>
<dbReference type="Gene3D" id="3.40.640.10">
    <property type="entry name" value="Type I PLP-dependent aspartate aminotransferase-like (Major domain)"/>
    <property type="match status" value="1"/>
</dbReference>
<accession>A0A074ZPK0</accession>
<dbReference type="InterPro" id="IPR019798">
    <property type="entry name" value="Ser_HO-MeTrfase_PLP_BS"/>
</dbReference>
<dbReference type="RefSeq" id="XP_009166918.1">
    <property type="nucleotide sequence ID" value="XM_009168654.1"/>
</dbReference>
<dbReference type="GO" id="GO:0019264">
    <property type="term" value="P:glycine biosynthetic process from serine"/>
    <property type="evidence" value="ECO:0007669"/>
    <property type="project" value="InterPro"/>
</dbReference>
<dbReference type="InterPro" id="IPR039429">
    <property type="entry name" value="SHMT-like_dom"/>
</dbReference>
<dbReference type="NCBIfam" id="NF000586">
    <property type="entry name" value="PRK00011.1"/>
    <property type="match status" value="1"/>
</dbReference>
<dbReference type="GeneID" id="20327552"/>
<evidence type="ECO:0000256" key="1">
    <source>
        <dbReference type="ARBA" id="ARBA00001933"/>
    </source>
</evidence>
<dbReference type="AlphaFoldDB" id="A0A074ZPK0"/>
<sequence length="597" mass="65569">SAFVVPGVNGPGDITRKDGSIKHVLPAYHEESAEKAFTVLGVIRRTSCITHADFQIPYAAFVRPLLEYVNQVVYSGHQVDLTLTERVQPDATNLVAGLKSVDYETRLTINVTLKHLRPVIKRVGKESLQQVDYPIWELLKAEKLRQASSLELVASENFTGRAVLECISSCLTNKYTEGYPFIRLPRGTAFIDQIEDLAQKRLLELFKLKLPEESLTAAPWGVNVQPLSGSPANMAAMTALLRPHDRIMGLDIMAGGHPTHGHATANKKLSAASIYFETMSYRLDSNTGLIDYDALEELASRFMPKMIIAGVCVHPRLLDYARFRKICDSVGAILLADMAHIAGLVAADLIPSPFEHADIVTSTTHKTLRGPRSGMIFYRRHSSNCENSNRTVPVAEYEERINQAVFPGLQSGPHENVIAAMACMAKEASEPHFIEYGERVLRNSQALAQELLSLGLHLLTGGTDLHFVIVDLSRSSGRPNVGKGDAARVQVVADACGLTFSAVPVPHDDSFNRTSGLRIGTPALTSRGFLEDDFKIVASLINEVLNITEECNRVSNHWDSLPKLLSTNPKISSWISNIRQQVSGFALAFPMPGNDDI</sequence>
<comment type="pathway">
    <text evidence="2 7">One-carbon metabolism; tetrahydrofolate interconversion.</text>
</comment>
<dbReference type="InterPro" id="IPR049943">
    <property type="entry name" value="Ser_HO-MeTrfase-like"/>
</dbReference>
<evidence type="ECO:0000256" key="7">
    <source>
        <dbReference type="RuleBase" id="RU000585"/>
    </source>
</evidence>
<evidence type="ECO:0000256" key="5">
    <source>
        <dbReference type="ARBA" id="ARBA00022679"/>
    </source>
</evidence>
<keyword evidence="5 7" id="KW-0808">Transferase</keyword>
<organism evidence="9 10">
    <name type="scientific">Opisthorchis viverrini</name>
    <name type="common">Southeast Asian liver fluke</name>
    <dbReference type="NCBI Taxonomy" id="6198"/>
    <lineage>
        <taxon>Eukaryota</taxon>
        <taxon>Metazoa</taxon>
        <taxon>Spiralia</taxon>
        <taxon>Lophotrochozoa</taxon>
        <taxon>Platyhelminthes</taxon>
        <taxon>Trematoda</taxon>
        <taxon>Digenea</taxon>
        <taxon>Opisthorchiida</taxon>
        <taxon>Opisthorchiata</taxon>
        <taxon>Opisthorchiidae</taxon>
        <taxon>Opisthorchis</taxon>
    </lineage>
</organism>
<feature type="non-terminal residue" evidence="9">
    <location>
        <position position="1"/>
    </location>
</feature>
<comment type="function">
    <text evidence="7">Interconversion of serine and glycine.</text>
</comment>
<dbReference type="Proteomes" id="UP000054324">
    <property type="component" value="Unassembled WGS sequence"/>
</dbReference>
<dbReference type="SUPFAM" id="SSF53383">
    <property type="entry name" value="PLP-dependent transferases"/>
    <property type="match status" value="1"/>
</dbReference>
<dbReference type="PANTHER" id="PTHR11680:SF28">
    <property type="entry name" value="SERINE HYDROXYMETHYLTRANSFERASE, MITOCHONDRIAL"/>
    <property type="match status" value="1"/>
</dbReference>
<dbReference type="CTD" id="20327552"/>
<dbReference type="InterPro" id="IPR015424">
    <property type="entry name" value="PyrdxlP-dep_Trfase"/>
</dbReference>
<evidence type="ECO:0000313" key="9">
    <source>
        <dbReference type="EMBL" id="KER29348.1"/>
    </source>
</evidence>
<dbReference type="GO" id="GO:0035999">
    <property type="term" value="P:tetrahydrofolate interconversion"/>
    <property type="evidence" value="ECO:0007669"/>
    <property type="project" value="UniProtKB-UniPathway"/>
</dbReference>
<reference evidence="9 10" key="1">
    <citation type="submission" date="2013-11" db="EMBL/GenBank/DDBJ databases">
        <title>Opisthorchis viverrini - life in the bile duct.</title>
        <authorList>
            <person name="Young N.D."/>
            <person name="Nagarajan N."/>
            <person name="Lin S.J."/>
            <person name="Korhonen P.K."/>
            <person name="Jex A.R."/>
            <person name="Hall R.S."/>
            <person name="Safavi-Hemami H."/>
            <person name="Kaewkong W."/>
            <person name="Bertrand D."/>
            <person name="Gao S."/>
            <person name="Seet Q."/>
            <person name="Wongkham S."/>
            <person name="Teh B.T."/>
            <person name="Wongkham C."/>
            <person name="Intapan P.M."/>
            <person name="Maleewong W."/>
            <person name="Yang X."/>
            <person name="Hu M."/>
            <person name="Wang Z."/>
            <person name="Hofmann A."/>
            <person name="Sternberg P.W."/>
            <person name="Tan P."/>
            <person name="Wang J."/>
            <person name="Gasser R.B."/>
        </authorList>
    </citation>
    <scope>NUCLEOTIDE SEQUENCE [LARGE SCALE GENOMIC DNA]</scope>
</reference>
<comment type="cofactor">
    <cofactor evidence="1 7">
        <name>pyridoxal 5'-phosphate</name>
        <dbReference type="ChEBI" id="CHEBI:597326"/>
    </cofactor>
</comment>
<proteinExistence type="inferred from homology"/>
<dbReference type="STRING" id="6198.A0A074ZPK0"/>
<dbReference type="Pfam" id="PF00464">
    <property type="entry name" value="SHMT"/>
    <property type="match status" value="1"/>
</dbReference>
<dbReference type="PROSITE" id="PS00096">
    <property type="entry name" value="SHMT"/>
    <property type="match status" value="1"/>
</dbReference>
<dbReference type="InterPro" id="IPR015422">
    <property type="entry name" value="PyrdxlP-dep_Trfase_small"/>
</dbReference>
<comment type="catalytic activity">
    <reaction evidence="7">
        <text>(6R)-5,10-methylene-5,6,7,8-tetrahydrofolate + glycine + H2O = (6S)-5,6,7,8-tetrahydrofolate + L-serine</text>
        <dbReference type="Rhea" id="RHEA:15481"/>
        <dbReference type="ChEBI" id="CHEBI:15377"/>
        <dbReference type="ChEBI" id="CHEBI:15636"/>
        <dbReference type="ChEBI" id="CHEBI:33384"/>
        <dbReference type="ChEBI" id="CHEBI:57305"/>
        <dbReference type="ChEBI" id="CHEBI:57453"/>
        <dbReference type="EC" id="2.1.2.1"/>
    </reaction>
</comment>
<evidence type="ECO:0000256" key="3">
    <source>
        <dbReference type="ARBA" id="ARBA00006376"/>
    </source>
</evidence>
<evidence type="ECO:0000256" key="2">
    <source>
        <dbReference type="ARBA" id="ARBA00004777"/>
    </source>
</evidence>
<evidence type="ECO:0000256" key="6">
    <source>
        <dbReference type="ARBA" id="ARBA00022898"/>
    </source>
</evidence>
<dbReference type="HAMAP" id="MF_00051">
    <property type="entry name" value="SHMT"/>
    <property type="match status" value="1"/>
</dbReference>
<dbReference type="CDD" id="cd00378">
    <property type="entry name" value="SHMT"/>
    <property type="match status" value="1"/>
</dbReference>
<keyword evidence="6 7" id="KW-0663">Pyridoxal phosphate</keyword>
<keyword evidence="4 7" id="KW-0554">One-carbon metabolism</keyword>
<evidence type="ECO:0000259" key="8">
    <source>
        <dbReference type="Pfam" id="PF00464"/>
    </source>
</evidence>
<keyword evidence="10" id="KW-1185">Reference proteome</keyword>
<dbReference type="GO" id="GO:0004372">
    <property type="term" value="F:glycine hydroxymethyltransferase activity"/>
    <property type="evidence" value="ECO:0007669"/>
    <property type="project" value="UniProtKB-EC"/>
</dbReference>
<dbReference type="GO" id="GO:0030170">
    <property type="term" value="F:pyridoxal phosphate binding"/>
    <property type="evidence" value="ECO:0007669"/>
    <property type="project" value="InterPro"/>
</dbReference>
<dbReference type="EC" id="2.1.2.1" evidence="7"/>
<dbReference type="InterPro" id="IPR001085">
    <property type="entry name" value="Ser_HO-MeTrfase"/>
</dbReference>
<feature type="domain" description="Serine hydroxymethyltransferase-like" evidence="8">
    <location>
        <begin position="128"/>
        <end position="541"/>
    </location>
</feature>
<dbReference type="EMBL" id="KL596680">
    <property type="protein sequence ID" value="KER29348.1"/>
    <property type="molecule type" value="Genomic_DNA"/>
</dbReference>
<dbReference type="GO" id="GO:0005739">
    <property type="term" value="C:mitochondrion"/>
    <property type="evidence" value="ECO:0007669"/>
    <property type="project" value="TreeGrafter"/>
</dbReference>
<dbReference type="OrthoDB" id="10265628at2759"/>
<dbReference type="UniPathway" id="UPA00193"/>
<comment type="similarity">
    <text evidence="3 7">Belongs to the SHMT family.</text>
</comment>
<name>A0A074ZPK0_OPIVI</name>
<gene>
    <name evidence="9" type="ORF">T265_13385</name>
</gene>
<dbReference type="Gene3D" id="3.90.1150.10">
    <property type="entry name" value="Aspartate Aminotransferase, domain 1"/>
    <property type="match status" value="1"/>
</dbReference>
<dbReference type="PANTHER" id="PTHR11680">
    <property type="entry name" value="SERINE HYDROXYMETHYLTRANSFERASE"/>
    <property type="match status" value="1"/>
</dbReference>
<protein>
    <recommendedName>
        <fullName evidence="7">Serine hydroxymethyltransferase</fullName>
        <ecNumber evidence="7">2.1.2.1</ecNumber>
    </recommendedName>
</protein>
<evidence type="ECO:0000256" key="4">
    <source>
        <dbReference type="ARBA" id="ARBA00022563"/>
    </source>
</evidence>
<dbReference type="KEGG" id="ovi:T265_13385"/>